<dbReference type="FunFam" id="1.10.720.40:FF:000002">
    <property type="entry name" value="Thymopoietin isoform alpha"/>
    <property type="match status" value="1"/>
</dbReference>
<keyword evidence="10" id="KW-0472">Membrane</keyword>
<dbReference type="InterPro" id="IPR051656">
    <property type="entry name" value="LEM_domain"/>
</dbReference>
<evidence type="ECO:0000256" key="1">
    <source>
        <dbReference type="ARBA" id="ARBA00004123"/>
    </source>
</evidence>
<keyword evidence="7" id="KW-0539">Nucleus</keyword>
<feature type="compositionally biased region" description="Basic residues" evidence="9">
    <location>
        <begin position="101"/>
        <end position="121"/>
    </location>
</feature>
<evidence type="ECO:0000256" key="9">
    <source>
        <dbReference type="SAM" id="MobiDB-lite"/>
    </source>
</evidence>
<evidence type="ECO:0000256" key="5">
    <source>
        <dbReference type="ARBA" id="ARBA00022990"/>
    </source>
</evidence>
<evidence type="ECO:0000256" key="6">
    <source>
        <dbReference type="ARBA" id="ARBA00023125"/>
    </source>
</evidence>
<dbReference type="InterPro" id="IPR011015">
    <property type="entry name" value="LEM/LEM-like_dom_sf"/>
</dbReference>
<keyword evidence="6" id="KW-0238">DNA-binding</keyword>
<feature type="compositionally biased region" description="Low complexity" evidence="9">
    <location>
        <begin position="184"/>
        <end position="197"/>
    </location>
</feature>
<feature type="domain" description="LEM-like" evidence="12">
    <location>
        <begin position="307"/>
        <end position="350"/>
    </location>
</feature>
<dbReference type="CDD" id="cd12935">
    <property type="entry name" value="LEM_like"/>
    <property type="match status" value="1"/>
</dbReference>
<comment type="similarity">
    <text evidence="2">Belongs to the LEM family.</text>
</comment>
<dbReference type="PANTHER" id="PTHR12019">
    <property type="entry name" value="LAMINA-ASSOCIATED POLYPEPTIDE THYMOPOIETIN"/>
    <property type="match status" value="1"/>
</dbReference>
<accession>A0A8C0RZW8</accession>
<feature type="transmembrane region" description="Helical" evidence="10">
    <location>
        <begin position="713"/>
        <end position="733"/>
    </location>
</feature>
<keyword evidence="10" id="KW-1133">Transmembrane helix</keyword>
<keyword evidence="3" id="KW-0488">Methylation</keyword>
<reference evidence="13" key="2">
    <citation type="submission" date="2025-08" db="UniProtKB">
        <authorList>
            <consortium name="Ensembl"/>
        </authorList>
    </citation>
    <scope>IDENTIFICATION</scope>
</reference>
<keyword evidence="10" id="KW-0812">Transmembrane</keyword>
<dbReference type="Pfam" id="PF08198">
    <property type="entry name" value="Thymopoietin"/>
    <property type="match status" value="1"/>
</dbReference>
<evidence type="ECO:0000313" key="13">
    <source>
        <dbReference type="Ensembl" id="ENSCAFP00040012107.1"/>
    </source>
</evidence>
<name>A0A8C0RZW8_CANLF</name>
<gene>
    <name evidence="13" type="primary">TMPO</name>
</gene>
<dbReference type="Proteomes" id="UP000694542">
    <property type="component" value="Chromosome 15"/>
</dbReference>
<feature type="compositionally biased region" description="Polar residues" evidence="9">
    <location>
        <begin position="457"/>
        <end position="480"/>
    </location>
</feature>
<protein>
    <submittedName>
        <fullName evidence="13">Thymopoietin</fullName>
    </submittedName>
</protein>
<feature type="compositionally biased region" description="Low complexity" evidence="9">
    <location>
        <begin position="380"/>
        <end position="395"/>
    </location>
</feature>
<proteinExistence type="inferred from homology"/>
<dbReference type="InterPro" id="IPR003887">
    <property type="entry name" value="LEM_dom"/>
</dbReference>
<feature type="region of interest" description="Disordered" evidence="9">
    <location>
        <begin position="353"/>
        <end position="416"/>
    </location>
</feature>
<feature type="compositionally biased region" description="Polar residues" evidence="9">
    <location>
        <begin position="522"/>
        <end position="539"/>
    </location>
</feature>
<dbReference type="OrthoDB" id="10072362at2759"/>
<dbReference type="GO" id="GO:0005635">
    <property type="term" value="C:nuclear envelope"/>
    <property type="evidence" value="ECO:0007669"/>
    <property type="project" value="UniProtKB-ARBA"/>
</dbReference>
<feature type="compositionally biased region" description="Basic and acidic residues" evidence="9">
    <location>
        <begin position="399"/>
        <end position="408"/>
    </location>
</feature>
<feature type="compositionally biased region" description="Basic and acidic residues" evidence="9">
    <location>
        <begin position="53"/>
        <end position="64"/>
    </location>
</feature>
<feature type="compositionally biased region" description="Gly residues" evidence="9">
    <location>
        <begin position="124"/>
        <end position="135"/>
    </location>
</feature>
<keyword evidence="4" id="KW-0597">Phosphoprotein</keyword>
<evidence type="ECO:0000256" key="8">
    <source>
        <dbReference type="ARBA" id="ARBA00061487"/>
    </source>
</evidence>
<comment type="similarity">
    <text evidence="8">Belongs to the thymopoietin family.</text>
</comment>
<feature type="region of interest" description="Disordered" evidence="9">
    <location>
        <begin position="42"/>
        <end position="170"/>
    </location>
</feature>
<feature type="domain" description="LEM" evidence="11">
    <location>
        <begin position="411"/>
        <end position="455"/>
    </location>
</feature>
<dbReference type="PANTHER" id="PTHR12019:SF23">
    <property type="entry name" value="LAMINA-ASSOCIATED POLYPEPTIDE 2, ISOFORM BETA"/>
    <property type="match status" value="1"/>
</dbReference>
<feature type="compositionally biased region" description="Basic and acidic residues" evidence="9">
    <location>
        <begin position="481"/>
        <end position="505"/>
    </location>
</feature>
<dbReference type="PROSITE" id="PS50954">
    <property type="entry name" value="LEM"/>
    <property type="match status" value="1"/>
</dbReference>
<evidence type="ECO:0000256" key="4">
    <source>
        <dbReference type="ARBA" id="ARBA00022553"/>
    </source>
</evidence>
<dbReference type="Pfam" id="PF03020">
    <property type="entry name" value="LEM"/>
    <property type="match status" value="1"/>
</dbReference>
<dbReference type="Gene3D" id="1.10.720.40">
    <property type="match status" value="2"/>
</dbReference>
<evidence type="ECO:0000259" key="11">
    <source>
        <dbReference type="PROSITE" id="PS50954"/>
    </source>
</evidence>
<evidence type="ECO:0000256" key="2">
    <source>
        <dbReference type="ARBA" id="ARBA00007744"/>
    </source>
</evidence>
<keyword evidence="5" id="KW-0007">Acetylation</keyword>
<feature type="region of interest" description="Disordered" evidence="9">
    <location>
        <begin position="276"/>
        <end position="311"/>
    </location>
</feature>
<sequence length="756" mass="83453">MEYLTMQFCHKFRGISKCPVVEVWFFLNFGNKSVGQQGRGLNGLLGPFRPQVHRSEEDERREARPAPFLSLQGERPGEERLRWFPGRRRRAAEKGPARGARGWRGRRPVRGRPSQRGKRLLQRGGVGRGGGGGRTPAGHRRSLSGVLGGGRGRAGEGKAETERARSGAPARAALKLRLHNPSPRAAANGTRASAATNHGAASSRRGPMAARVLGAWAKQAAPASRVVCVGWGWRRRPSWPRWVRTCARAGGLLCPASAWLCVRERVRCSAALLPGGSRETRRRQRGPPLRPRARPESERAGVSGGWEEDPSVLTKEKLKSELVANNVTLPVGEQRKDVYVQLYLQHLTARNRPPLAAGANSKGPPDFSSDEEREPTPVLGSGAAVAGRSRAAVGRKATKKTDKPRPEDKDDLDVTELTNEDLLDQLVKYGVNPGPIVGTTRKLYEKKLLKLREQGTESRSSTPLPTISSSAENTRQNGSNDSDRYSDNEEDSKIELKLEKREPLKGRAKTPVTLKQRRVEHNQSYSQAGVTETEWTSGSSKGGPLQALTRESTRGSRRTPRKRVETSQHFRIDGAIISESTPIAETIMASSNETLVVNRVTGNFKHAAPILPITEFSDIPRRTPKKPLTRAEVGEKTEERRIERDILKEMFPFEASTPTGISASCRRPIKGAAGRPLELSDFRMEESFSTKYIPKYVPLADVKSEKTKKGRSIPMWIKILLFVVVAIFLFLVYQAMETNQGNPFSSFLSNDSGKSI</sequence>
<dbReference type="CDD" id="cd12940">
    <property type="entry name" value="LEM_LAP2_LEMD1"/>
    <property type="match status" value="1"/>
</dbReference>
<dbReference type="GO" id="GO:0003677">
    <property type="term" value="F:DNA binding"/>
    <property type="evidence" value="ECO:0007669"/>
    <property type="project" value="UniProtKB-KW"/>
</dbReference>
<dbReference type="InterPro" id="IPR013146">
    <property type="entry name" value="LEM-like_dom"/>
</dbReference>
<feature type="compositionally biased region" description="Basic and acidic residues" evidence="9">
    <location>
        <begin position="153"/>
        <end position="165"/>
    </location>
</feature>
<dbReference type="SUPFAM" id="SSF63451">
    <property type="entry name" value="LEM domain"/>
    <property type="match status" value="2"/>
</dbReference>
<dbReference type="Ensembl" id="ENSCAFT00040013994.1">
    <property type="protein sequence ID" value="ENSCAFP00040012107.1"/>
    <property type="gene ID" value="ENSCAFG00040007374.1"/>
</dbReference>
<evidence type="ECO:0000256" key="10">
    <source>
        <dbReference type="SAM" id="Phobius"/>
    </source>
</evidence>
<dbReference type="PROSITE" id="PS50955">
    <property type="entry name" value="LEM_LIKE"/>
    <property type="match status" value="1"/>
</dbReference>
<evidence type="ECO:0000256" key="3">
    <source>
        <dbReference type="ARBA" id="ARBA00022481"/>
    </source>
</evidence>
<dbReference type="AlphaFoldDB" id="A0A8C0RZW8"/>
<organism evidence="13 14">
    <name type="scientific">Canis lupus familiaris</name>
    <name type="common">Dog</name>
    <name type="synonym">Canis familiaris</name>
    <dbReference type="NCBI Taxonomy" id="9615"/>
    <lineage>
        <taxon>Eukaryota</taxon>
        <taxon>Metazoa</taxon>
        <taxon>Chordata</taxon>
        <taxon>Craniata</taxon>
        <taxon>Vertebrata</taxon>
        <taxon>Euteleostomi</taxon>
        <taxon>Mammalia</taxon>
        <taxon>Eutheria</taxon>
        <taxon>Laurasiatheria</taxon>
        <taxon>Carnivora</taxon>
        <taxon>Caniformia</taxon>
        <taxon>Canidae</taxon>
        <taxon>Canis</taxon>
    </lineage>
</organism>
<feature type="region of interest" description="Disordered" evidence="9">
    <location>
        <begin position="182"/>
        <end position="206"/>
    </location>
</feature>
<evidence type="ECO:0000256" key="7">
    <source>
        <dbReference type="ARBA" id="ARBA00023242"/>
    </source>
</evidence>
<comment type="subcellular location">
    <subcellularLocation>
        <location evidence="1">Nucleus</location>
    </subcellularLocation>
</comment>
<dbReference type="SMART" id="SM01261">
    <property type="entry name" value="Thymopoietin"/>
    <property type="match status" value="1"/>
</dbReference>
<dbReference type="FunFam" id="1.10.720.40:FF:000003">
    <property type="entry name" value="thymopoietin isoform X1"/>
    <property type="match status" value="1"/>
</dbReference>
<evidence type="ECO:0000259" key="12">
    <source>
        <dbReference type="PROSITE" id="PS50955"/>
    </source>
</evidence>
<reference evidence="13" key="1">
    <citation type="submission" date="2018-10" db="EMBL/GenBank/DDBJ databases">
        <title>De novo assembly of a Great Dane genome.</title>
        <authorList>
            <person name="Kidd J.M."/>
            <person name="Pendleton A.L."/>
            <person name="Shen F."/>
            <person name="Emery S."/>
        </authorList>
    </citation>
    <scope>NUCLEOTIDE SEQUENCE [LARGE SCALE GENOMIC DNA]</scope>
    <source>
        <strain evidence="13">Great Dane</strain>
    </source>
</reference>
<evidence type="ECO:0000313" key="14">
    <source>
        <dbReference type="Proteomes" id="UP000694542"/>
    </source>
</evidence>
<feature type="region of interest" description="Disordered" evidence="9">
    <location>
        <begin position="452"/>
        <end position="566"/>
    </location>
</feature>
<dbReference type="SMART" id="SM00540">
    <property type="entry name" value="LEM"/>
    <property type="match status" value="1"/>
</dbReference>